<protein>
    <submittedName>
        <fullName evidence="2">Uncharacterized protein</fullName>
    </submittedName>
</protein>
<dbReference type="OrthoDB" id="2537769at2759"/>
<proteinExistence type="predicted"/>
<name>A0A1C7NMF5_9FUNG</name>
<evidence type="ECO:0000313" key="2">
    <source>
        <dbReference type="EMBL" id="OBZ89646.1"/>
    </source>
</evidence>
<accession>A0A1C7NMF5</accession>
<dbReference type="Proteomes" id="UP000093000">
    <property type="component" value="Unassembled WGS sequence"/>
</dbReference>
<keyword evidence="3" id="KW-1185">Reference proteome</keyword>
<dbReference type="PANTHER" id="PTHR36452:SF1">
    <property type="entry name" value="DUF2461 DOMAIN-CONTAINING PROTEIN"/>
    <property type="match status" value="1"/>
</dbReference>
<dbReference type="NCBIfam" id="TIGR02453">
    <property type="entry name" value="TIGR02453 family protein"/>
    <property type="match status" value="1"/>
</dbReference>
<dbReference type="STRING" id="101091.A0A1C7NMF5"/>
<evidence type="ECO:0000313" key="3">
    <source>
        <dbReference type="Proteomes" id="UP000093000"/>
    </source>
</evidence>
<feature type="compositionally biased region" description="Basic residues" evidence="1">
    <location>
        <begin position="1"/>
        <end position="11"/>
    </location>
</feature>
<dbReference type="InterPro" id="IPR012808">
    <property type="entry name" value="CHP02453"/>
</dbReference>
<dbReference type="InParanoid" id="A0A1C7NMF5"/>
<feature type="region of interest" description="Disordered" evidence="1">
    <location>
        <begin position="1"/>
        <end position="99"/>
    </location>
</feature>
<organism evidence="2 3">
    <name type="scientific">Choanephora cucurbitarum</name>
    <dbReference type="NCBI Taxonomy" id="101091"/>
    <lineage>
        <taxon>Eukaryota</taxon>
        <taxon>Fungi</taxon>
        <taxon>Fungi incertae sedis</taxon>
        <taxon>Mucoromycota</taxon>
        <taxon>Mucoromycotina</taxon>
        <taxon>Mucoromycetes</taxon>
        <taxon>Mucorales</taxon>
        <taxon>Mucorineae</taxon>
        <taxon>Choanephoraceae</taxon>
        <taxon>Choanephoroideae</taxon>
        <taxon>Choanephora</taxon>
    </lineage>
</organism>
<comment type="caution">
    <text evidence="2">The sequence shown here is derived from an EMBL/GenBank/DDBJ whole genome shotgun (WGS) entry which is preliminary data.</text>
</comment>
<gene>
    <name evidence="2" type="ORF">A0J61_02302</name>
</gene>
<dbReference type="PANTHER" id="PTHR36452">
    <property type="entry name" value="CHROMOSOME 12, WHOLE GENOME SHOTGUN SEQUENCE"/>
    <property type="match status" value="1"/>
</dbReference>
<evidence type="ECO:0000256" key="1">
    <source>
        <dbReference type="SAM" id="MobiDB-lite"/>
    </source>
</evidence>
<dbReference type="Pfam" id="PF09365">
    <property type="entry name" value="DUF2461"/>
    <property type="match status" value="1"/>
</dbReference>
<reference evidence="2 3" key="1">
    <citation type="submission" date="2016-03" db="EMBL/GenBank/DDBJ databases">
        <title>Choanephora cucurbitarum.</title>
        <authorList>
            <person name="Min B."/>
            <person name="Park H."/>
            <person name="Park J.-H."/>
            <person name="Shin H.-D."/>
            <person name="Choi I.-G."/>
        </authorList>
    </citation>
    <scope>NUCLEOTIDE SEQUENCE [LARGE SCALE GENOMIC DNA]</scope>
    <source>
        <strain evidence="2 3">KUS-F28377</strain>
    </source>
</reference>
<dbReference type="AlphaFoldDB" id="A0A1C7NMF5"/>
<sequence length="325" mass="37177">MVTTLRKRKQGKTIASYEESDSDFASDPELRSKTQQKRAKTASREKKKKQDTETEESDTEVNQLESSSQSDKDESDSDNVTQFKPAKIKVPHPDGSPFPDSLSPKTLEFLAELAENNDRDFMHFKAKEFQEAKQDFIDFCGLIRDELAQVDPSIRLEEPKQAVYRQNRDLRFSNDKRPYKINLSASFSRTGRKFADAGYFLSIRPGNHSMIASGMWQPDKHRLANMRSSIIRHGDLLRESLSTEAIKDVFHGKSGVEILSPEDKLKVAPKDIDKHHPEIELLRYRSFAVVKEFTDQEVVSPGFVEKVMDFLEATVPFVTVVNSWI</sequence>
<dbReference type="EMBL" id="LUGH01000085">
    <property type="protein sequence ID" value="OBZ89646.1"/>
    <property type="molecule type" value="Genomic_DNA"/>
</dbReference>
<feature type="compositionally biased region" description="Basic and acidic residues" evidence="1">
    <location>
        <begin position="42"/>
        <end position="52"/>
    </location>
</feature>